<evidence type="ECO:0000313" key="4">
    <source>
        <dbReference type="Proteomes" id="UP000008204"/>
    </source>
</evidence>
<reference evidence="4" key="1">
    <citation type="journal article" date="2011" name="MBio">
        <title>Novel metabolic attributes of the genus Cyanothece, comprising a group of unicellular nitrogen-fixing Cyanobacteria.</title>
        <authorList>
            <person name="Bandyopadhyay A."/>
            <person name="Elvitigala T."/>
            <person name="Welsh E."/>
            <person name="Stockel J."/>
            <person name="Liberton M."/>
            <person name="Min H."/>
            <person name="Sherman L.A."/>
            <person name="Pakrasi H.B."/>
        </authorList>
    </citation>
    <scope>NUCLEOTIDE SEQUENCE [LARGE SCALE GENOMIC DNA]</scope>
    <source>
        <strain evidence="4">PCC 8801</strain>
    </source>
</reference>
<dbReference type="Gene3D" id="3.40.50.1240">
    <property type="entry name" value="Phosphoglycerate mutase-like"/>
    <property type="match status" value="1"/>
</dbReference>
<dbReference type="OrthoDB" id="194934at2"/>
<sequence>MTQLYLIRHGIAAERGEYTNDAERPLIEKGREKTTKVAQRLKEMGIQFEIILTSPLVRAYQTAEILQKVGLTEKVERFNPLSPDGDLLDWVKWWSNSGYNKENSCLALVGHQPDLGNWAEMLLWGRSEEKLIVKKAGIIGLSLPQQETPVGNSELFLLSSPKWLS</sequence>
<accession>B7K4H1</accession>
<dbReference type="InterPro" id="IPR029033">
    <property type="entry name" value="His_PPase_superfam"/>
</dbReference>
<dbReference type="AlphaFoldDB" id="B7K4H1"/>
<dbReference type="InterPro" id="IPR051021">
    <property type="entry name" value="Mito_Ser/Thr_phosphatase"/>
</dbReference>
<dbReference type="PANTHER" id="PTHR20935">
    <property type="entry name" value="PHOSPHOGLYCERATE MUTASE-RELATED"/>
    <property type="match status" value="1"/>
</dbReference>
<protein>
    <submittedName>
        <fullName evidence="3">Phosphohistidine phosphatase, SixA</fullName>
    </submittedName>
</protein>
<feature type="binding site" evidence="2">
    <location>
        <position position="58"/>
    </location>
    <ligand>
        <name>substrate</name>
    </ligand>
</feature>
<dbReference type="PANTHER" id="PTHR20935:SF0">
    <property type="entry name" value="SERINE_THREONINE-PROTEIN PHOSPHATASE PGAM5, MITOCHONDRIAL"/>
    <property type="match status" value="1"/>
</dbReference>
<evidence type="ECO:0000256" key="2">
    <source>
        <dbReference type="PIRSR" id="PIRSR613078-2"/>
    </source>
</evidence>
<keyword evidence="1" id="KW-0378">Hydrolase</keyword>
<dbReference type="SUPFAM" id="SSF53254">
    <property type="entry name" value="Phosphoglycerate mutase-like"/>
    <property type="match status" value="1"/>
</dbReference>
<dbReference type="NCBIfam" id="TIGR00249">
    <property type="entry name" value="sixA"/>
    <property type="match status" value="1"/>
</dbReference>
<dbReference type="GO" id="GO:0005737">
    <property type="term" value="C:cytoplasm"/>
    <property type="evidence" value="ECO:0007669"/>
    <property type="project" value="InterPro"/>
</dbReference>
<keyword evidence="4" id="KW-1185">Reference proteome</keyword>
<dbReference type="InterPro" id="IPR004449">
    <property type="entry name" value="SixA"/>
</dbReference>
<dbReference type="Proteomes" id="UP000008204">
    <property type="component" value="Chromosome"/>
</dbReference>
<dbReference type="CDD" id="cd07067">
    <property type="entry name" value="HP_PGM_like"/>
    <property type="match status" value="1"/>
</dbReference>
<dbReference type="InterPro" id="IPR013078">
    <property type="entry name" value="His_Pase_superF_clade-1"/>
</dbReference>
<dbReference type="EMBL" id="CP001287">
    <property type="protein sequence ID" value="ACK65436.1"/>
    <property type="molecule type" value="Genomic_DNA"/>
</dbReference>
<dbReference type="HOGENOM" id="CLU_084603_3_1_3"/>
<evidence type="ECO:0000313" key="3">
    <source>
        <dbReference type="EMBL" id="ACK65436.1"/>
    </source>
</evidence>
<organism evidence="3 4">
    <name type="scientific">Rippkaea orientalis (strain PCC 8801 / RF-1)</name>
    <name type="common">Cyanothece sp. (strain PCC 8801)</name>
    <dbReference type="NCBI Taxonomy" id="41431"/>
    <lineage>
        <taxon>Bacteria</taxon>
        <taxon>Bacillati</taxon>
        <taxon>Cyanobacteriota</taxon>
        <taxon>Cyanophyceae</taxon>
        <taxon>Oscillatoriophycideae</taxon>
        <taxon>Chroococcales</taxon>
        <taxon>Aphanothecaceae</taxon>
        <taxon>Rippkaea</taxon>
        <taxon>Rippkaea orientalis</taxon>
    </lineage>
</organism>
<proteinExistence type="predicted"/>
<dbReference type="RefSeq" id="WP_012594710.1">
    <property type="nucleotide sequence ID" value="NC_011726.1"/>
</dbReference>
<name>B7K4H1_RIPO1</name>
<dbReference type="SMART" id="SM00855">
    <property type="entry name" value="PGAM"/>
    <property type="match status" value="1"/>
</dbReference>
<evidence type="ECO:0000256" key="1">
    <source>
        <dbReference type="ARBA" id="ARBA00022801"/>
    </source>
</evidence>
<gene>
    <name evidence="3" type="ordered locus">PCC8801_1376</name>
</gene>
<dbReference type="KEGG" id="cyp:PCC8801_1376"/>
<dbReference type="eggNOG" id="COG2062">
    <property type="taxonomic scope" value="Bacteria"/>
</dbReference>
<dbReference type="STRING" id="41431.PCC8801_1376"/>
<dbReference type="GO" id="GO:0101006">
    <property type="term" value="F:protein histidine phosphatase activity"/>
    <property type="evidence" value="ECO:0007669"/>
    <property type="project" value="InterPro"/>
</dbReference>
<dbReference type="Pfam" id="PF00300">
    <property type="entry name" value="His_Phos_1"/>
    <property type="match status" value="1"/>
</dbReference>